<reference evidence="2 3" key="2">
    <citation type="journal article" date="2018" name="Hortic Res">
        <title>Improved Brassica rapa reference genome by single-molecule sequencing and chromosome conformation capture technologies.</title>
        <authorList>
            <person name="Zhang L."/>
            <person name="Cai X."/>
            <person name="Wu J."/>
            <person name="Liu M."/>
            <person name="Grob S."/>
            <person name="Cheng F."/>
            <person name="Liang J."/>
            <person name="Cai C."/>
            <person name="Liu Z."/>
            <person name="Liu B."/>
            <person name="Wang F."/>
            <person name="Li S."/>
            <person name="Liu F."/>
            <person name="Li X."/>
            <person name="Cheng L."/>
            <person name="Yang W."/>
            <person name="Li M.H."/>
            <person name="Grossniklaus U."/>
            <person name="Zheng H."/>
            <person name="Wang X."/>
        </authorList>
    </citation>
    <scope>NUCLEOTIDE SEQUENCE [LARGE SCALE GENOMIC DNA]</scope>
    <source>
        <strain evidence="2 3">cv. Chiifu-401-42</strain>
    </source>
</reference>
<dbReference type="EnsemblPlants" id="Bra020931.1">
    <property type="protein sequence ID" value="Bra020931.1-P"/>
    <property type="gene ID" value="Bra020931"/>
</dbReference>
<dbReference type="AlphaFoldDB" id="M4DWN7"/>
<reference evidence="2 3" key="1">
    <citation type="journal article" date="2011" name="Nat. Genet.">
        <title>The genome of the mesopolyploid crop species Brassica rapa.</title>
        <authorList>
            <consortium name="Brassica rapa Genome Sequencing Project Consortium"/>
            <person name="Wang X."/>
            <person name="Wang H."/>
            <person name="Wang J."/>
            <person name="Sun R."/>
            <person name="Wu J."/>
            <person name="Liu S."/>
            <person name="Bai Y."/>
            <person name="Mun J.H."/>
            <person name="Bancroft I."/>
            <person name="Cheng F."/>
            <person name="Huang S."/>
            <person name="Li X."/>
            <person name="Hua W."/>
            <person name="Wang J."/>
            <person name="Wang X."/>
            <person name="Freeling M."/>
            <person name="Pires J.C."/>
            <person name="Paterson A.H."/>
            <person name="Chalhoub B."/>
            <person name="Wang B."/>
            <person name="Hayward A."/>
            <person name="Sharpe A.G."/>
            <person name="Park B.S."/>
            <person name="Weisshaar B."/>
            <person name="Liu B."/>
            <person name="Li B."/>
            <person name="Liu B."/>
            <person name="Tong C."/>
            <person name="Song C."/>
            <person name="Duran C."/>
            <person name="Peng C."/>
            <person name="Geng C."/>
            <person name="Koh C."/>
            <person name="Lin C."/>
            <person name="Edwards D."/>
            <person name="Mu D."/>
            <person name="Shen D."/>
            <person name="Soumpourou E."/>
            <person name="Li F."/>
            <person name="Fraser F."/>
            <person name="Conant G."/>
            <person name="Lassalle G."/>
            <person name="King G.J."/>
            <person name="Bonnema G."/>
            <person name="Tang H."/>
            <person name="Wang H."/>
            <person name="Belcram H."/>
            <person name="Zhou H."/>
            <person name="Hirakawa H."/>
            <person name="Abe H."/>
            <person name="Guo H."/>
            <person name="Wang H."/>
            <person name="Jin H."/>
            <person name="Parkin I.A."/>
            <person name="Batley J."/>
            <person name="Kim J.S."/>
            <person name="Just J."/>
            <person name="Li J."/>
            <person name="Xu J."/>
            <person name="Deng J."/>
            <person name="Kim J.A."/>
            <person name="Li J."/>
            <person name="Yu J."/>
            <person name="Meng J."/>
            <person name="Wang J."/>
            <person name="Min J."/>
            <person name="Poulain J."/>
            <person name="Wang J."/>
            <person name="Hatakeyama K."/>
            <person name="Wu K."/>
            <person name="Wang L."/>
            <person name="Fang L."/>
            <person name="Trick M."/>
            <person name="Links M.G."/>
            <person name="Zhao M."/>
            <person name="Jin M."/>
            <person name="Ramchiary N."/>
            <person name="Drou N."/>
            <person name="Berkman P.J."/>
            <person name="Cai Q."/>
            <person name="Huang Q."/>
            <person name="Li R."/>
            <person name="Tabata S."/>
            <person name="Cheng S."/>
            <person name="Zhang S."/>
            <person name="Zhang S."/>
            <person name="Huang S."/>
            <person name="Sato S."/>
            <person name="Sun S."/>
            <person name="Kwon S.J."/>
            <person name="Choi S.R."/>
            <person name="Lee T.H."/>
            <person name="Fan W."/>
            <person name="Zhao X."/>
            <person name="Tan X."/>
            <person name="Xu X."/>
            <person name="Wang Y."/>
            <person name="Qiu Y."/>
            <person name="Yin Y."/>
            <person name="Li Y."/>
            <person name="Du Y."/>
            <person name="Liao Y."/>
            <person name="Lim Y."/>
            <person name="Narusaka Y."/>
            <person name="Wang Y."/>
            <person name="Wang Z."/>
            <person name="Li Z."/>
            <person name="Wang Z."/>
            <person name="Xiong Z."/>
            <person name="Zhang Z."/>
        </authorList>
    </citation>
    <scope>NUCLEOTIDE SEQUENCE [LARGE SCALE GENOMIC DNA]</scope>
    <source>
        <strain evidence="2 3">cv. Chiifu-401-42</strain>
    </source>
</reference>
<evidence type="ECO:0000313" key="2">
    <source>
        <dbReference type="EnsemblPlants" id="Bra020931.1-P"/>
    </source>
</evidence>
<dbReference type="Proteomes" id="UP000011750">
    <property type="component" value="Chromosome A08"/>
</dbReference>
<name>M4DWN7_BRACM</name>
<sequence length="519" mass="57786">MEIHNKENGTTVRRGGNVSNSNNQQPDGDDDLPHRDANAAERSGGVDKGNNIPRPISRAVSEGSNHDIPTRSINSHAINVPVTVVDSSSLRLREEQNPPPSATRDEQITETGAEHGEEDSNEDPIQPPASLKCKRQKTVPSEHVIETNPGTELLSVYPPPASPLTSYSDIAVVMSKYTKLCQKICNPFVINVSGLSVTSKDLTAIAELSRSLPARMGQLIRVISGNWTKCPDGIWRFEDAPSEEEHYILSNQNEKIAGVMSLVREEMGIGEHTPMVLSYHLPPSLRPPYGCTTAPNYVRTQQDLRFLFTLQEWTKEVELCVTFGALNVAKYQFLRREPFTIGYRMFLSDGMTEEDTVAAILDLHINPDRYHRPVTPNNSYIQTESDDARQFRDYDRSETGCDEDCTYFINLDCEDAHITPPNQPSIVDVGESTTGSTPNSFTNHQFPIHNDVYNDNSMSNEHGWYQRCSSGETDRGAGVDNMFSRGSERFVLGSTQENSINIDLTEEENSFQQVESNGG</sequence>
<feature type="compositionally biased region" description="Basic and acidic residues" evidence="1">
    <location>
        <begin position="103"/>
        <end position="115"/>
    </location>
</feature>
<feature type="region of interest" description="Disordered" evidence="1">
    <location>
        <begin position="89"/>
        <end position="131"/>
    </location>
</feature>
<dbReference type="InParanoid" id="M4DWN7"/>
<feature type="region of interest" description="Disordered" evidence="1">
    <location>
        <begin position="1"/>
        <end position="74"/>
    </location>
</feature>
<evidence type="ECO:0000313" key="3">
    <source>
        <dbReference type="Proteomes" id="UP000011750"/>
    </source>
</evidence>
<evidence type="ECO:0000256" key="1">
    <source>
        <dbReference type="SAM" id="MobiDB-lite"/>
    </source>
</evidence>
<dbReference type="HOGENOM" id="CLU_636731_0_0_1"/>
<proteinExistence type="predicted"/>
<dbReference type="Gramene" id="Bra020931.1">
    <property type="protein sequence ID" value="Bra020931.1-P"/>
    <property type="gene ID" value="Bra020931"/>
</dbReference>
<keyword evidence="3" id="KW-1185">Reference proteome</keyword>
<feature type="compositionally biased region" description="Polar residues" evidence="1">
    <location>
        <begin position="17"/>
        <end position="26"/>
    </location>
</feature>
<reference evidence="2" key="3">
    <citation type="submission" date="2023-03" db="UniProtKB">
        <authorList>
            <consortium name="EnsemblPlants"/>
        </authorList>
    </citation>
    <scope>IDENTIFICATION</scope>
    <source>
        <strain evidence="2">cv. Chiifu-401-42</strain>
    </source>
</reference>
<organism evidence="2 3">
    <name type="scientific">Brassica campestris</name>
    <name type="common">Field mustard</name>
    <dbReference type="NCBI Taxonomy" id="3711"/>
    <lineage>
        <taxon>Eukaryota</taxon>
        <taxon>Viridiplantae</taxon>
        <taxon>Streptophyta</taxon>
        <taxon>Embryophyta</taxon>
        <taxon>Tracheophyta</taxon>
        <taxon>Spermatophyta</taxon>
        <taxon>Magnoliopsida</taxon>
        <taxon>eudicotyledons</taxon>
        <taxon>Gunneridae</taxon>
        <taxon>Pentapetalae</taxon>
        <taxon>rosids</taxon>
        <taxon>malvids</taxon>
        <taxon>Brassicales</taxon>
        <taxon>Brassicaceae</taxon>
        <taxon>Brassiceae</taxon>
        <taxon>Brassica</taxon>
    </lineage>
</organism>
<accession>M4DWN7</accession>
<protein>
    <submittedName>
        <fullName evidence="2">Uncharacterized protein</fullName>
    </submittedName>
</protein>